<accession>A0A816W286</accession>
<sequence length="57" mass="6432">MIIFSQASSFPCFIINCQFLVLIFLSTKLVSSLASYLFRFVSSLSELVSFSFLLVLL</sequence>
<dbReference type="EMBL" id="HG994357">
    <property type="protein sequence ID" value="CAF2120392.1"/>
    <property type="molecule type" value="Genomic_DNA"/>
</dbReference>
<gene>
    <name evidence="2" type="ORF">DARMORV10_A03P09530.1</name>
</gene>
<keyword evidence="1" id="KW-1133">Transmembrane helix</keyword>
<keyword evidence="1" id="KW-0812">Transmembrane</keyword>
<dbReference type="AlphaFoldDB" id="A0A816W286"/>
<reference evidence="2" key="1">
    <citation type="submission" date="2021-01" db="EMBL/GenBank/DDBJ databases">
        <authorList>
            <consortium name="Genoscope - CEA"/>
            <person name="William W."/>
        </authorList>
    </citation>
    <scope>NUCLEOTIDE SEQUENCE</scope>
</reference>
<evidence type="ECO:0000313" key="2">
    <source>
        <dbReference type="EMBL" id="CAF2120392.1"/>
    </source>
</evidence>
<proteinExistence type="predicted"/>
<protein>
    <submittedName>
        <fullName evidence="2">(rape) hypothetical protein</fullName>
    </submittedName>
</protein>
<organism evidence="2">
    <name type="scientific">Brassica napus</name>
    <name type="common">Rape</name>
    <dbReference type="NCBI Taxonomy" id="3708"/>
    <lineage>
        <taxon>Eukaryota</taxon>
        <taxon>Viridiplantae</taxon>
        <taxon>Streptophyta</taxon>
        <taxon>Embryophyta</taxon>
        <taxon>Tracheophyta</taxon>
        <taxon>Spermatophyta</taxon>
        <taxon>Magnoliopsida</taxon>
        <taxon>eudicotyledons</taxon>
        <taxon>Gunneridae</taxon>
        <taxon>Pentapetalae</taxon>
        <taxon>rosids</taxon>
        <taxon>malvids</taxon>
        <taxon>Brassicales</taxon>
        <taxon>Brassicaceae</taxon>
        <taxon>Brassiceae</taxon>
        <taxon>Brassica</taxon>
    </lineage>
</organism>
<evidence type="ECO:0000256" key="1">
    <source>
        <dbReference type="SAM" id="Phobius"/>
    </source>
</evidence>
<dbReference type="Proteomes" id="UP001295469">
    <property type="component" value="Chromosome A03"/>
</dbReference>
<name>A0A816W286_BRANA</name>
<feature type="transmembrane region" description="Helical" evidence="1">
    <location>
        <begin position="12"/>
        <end position="30"/>
    </location>
</feature>
<keyword evidence="1" id="KW-0472">Membrane</keyword>